<evidence type="ECO:0000313" key="1">
    <source>
        <dbReference type="EMBL" id="GGS23052.1"/>
    </source>
</evidence>
<gene>
    <name evidence="1" type="ORF">GCM10010171_14980</name>
</gene>
<keyword evidence="2" id="KW-1185">Reference proteome</keyword>
<dbReference type="AlphaFoldDB" id="A0A918LA08"/>
<reference evidence="1" key="1">
    <citation type="journal article" date="2014" name="Int. J. Syst. Evol. Microbiol.">
        <title>Complete genome sequence of Corynebacterium casei LMG S-19264T (=DSM 44701T), isolated from a smear-ripened cheese.</title>
        <authorList>
            <consortium name="US DOE Joint Genome Institute (JGI-PGF)"/>
            <person name="Walter F."/>
            <person name="Albersmeier A."/>
            <person name="Kalinowski J."/>
            <person name="Ruckert C."/>
        </authorList>
    </citation>
    <scope>NUCLEOTIDE SEQUENCE</scope>
    <source>
        <strain evidence="1">JCM 3276</strain>
    </source>
</reference>
<evidence type="ECO:0008006" key="3">
    <source>
        <dbReference type="Google" id="ProtNLM"/>
    </source>
</evidence>
<evidence type="ECO:0000313" key="2">
    <source>
        <dbReference type="Proteomes" id="UP000660680"/>
    </source>
</evidence>
<comment type="caution">
    <text evidence="1">The sequence shown here is derived from an EMBL/GenBank/DDBJ whole genome shotgun (WGS) entry which is preliminary data.</text>
</comment>
<dbReference type="Proteomes" id="UP000660680">
    <property type="component" value="Unassembled WGS sequence"/>
</dbReference>
<dbReference type="EMBL" id="BMRB01000001">
    <property type="protein sequence ID" value="GGS23052.1"/>
    <property type="molecule type" value="Genomic_DNA"/>
</dbReference>
<sequence>MGQFKVEPDELRGYSELMTRNAQHFLTIKQHAVAKGGDTAGFTGLLTLLHPVVTGIANLYGETLDFANRVMTKDADSLVQAAEAYRRTDTSSGERLNLIEQGLNTLPGVTVAGGGR</sequence>
<reference evidence="1" key="2">
    <citation type="submission" date="2020-09" db="EMBL/GenBank/DDBJ databases">
        <authorList>
            <person name="Sun Q."/>
            <person name="Ohkuma M."/>
        </authorList>
    </citation>
    <scope>NUCLEOTIDE SEQUENCE</scope>
    <source>
        <strain evidence="1">JCM 3276</strain>
    </source>
</reference>
<proteinExistence type="predicted"/>
<dbReference type="RefSeq" id="WP_229786659.1">
    <property type="nucleotide sequence ID" value="NZ_BMRB01000001.1"/>
</dbReference>
<accession>A0A918LA08</accession>
<name>A0A918LA08_9PSEU</name>
<organism evidence="1 2">
    <name type="scientific">Actinokineospora fastidiosa</name>
    <dbReference type="NCBI Taxonomy" id="1816"/>
    <lineage>
        <taxon>Bacteria</taxon>
        <taxon>Bacillati</taxon>
        <taxon>Actinomycetota</taxon>
        <taxon>Actinomycetes</taxon>
        <taxon>Pseudonocardiales</taxon>
        <taxon>Pseudonocardiaceae</taxon>
        <taxon>Actinokineospora</taxon>
    </lineage>
</organism>
<protein>
    <recommendedName>
        <fullName evidence="3">ESX-1 secretion-associated protein EspC</fullName>
    </recommendedName>
</protein>